<dbReference type="InterPro" id="IPR001000">
    <property type="entry name" value="GH10_dom"/>
</dbReference>
<feature type="domain" description="GH10" evidence="4">
    <location>
        <begin position="178"/>
        <end position="289"/>
    </location>
</feature>
<reference evidence="6" key="1">
    <citation type="submission" date="2016-10" db="EMBL/GenBank/DDBJ databases">
        <authorList>
            <person name="Varghese N."/>
            <person name="Submissions S."/>
        </authorList>
    </citation>
    <scope>NUCLEOTIDE SEQUENCE [LARGE SCALE GENOMIC DNA]</scope>
    <source>
        <strain evidence="6">DSM 26348</strain>
    </source>
</reference>
<dbReference type="InterPro" id="IPR017853">
    <property type="entry name" value="GH"/>
</dbReference>
<protein>
    <submittedName>
        <fullName evidence="5">Glycosyl hydrolase family 10</fullName>
    </submittedName>
</protein>
<dbReference type="Gene3D" id="3.20.20.80">
    <property type="entry name" value="Glycosidases"/>
    <property type="match status" value="1"/>
</dbReference>
<evidence type="ECO:0000259" key="4">
    <source>
        <dbReference type="Pfam" id="PF00331"/>
    </source>
</evidence>
<evidence type="ECO:0000313" key="5">
    <source>
        <dbReference type="EMBL" id="SFH95238.1"/>
    </source>
</evidence>
<organism evidence="5 6">
    <name type="scientific">Planctomicrobium piriforme</name>
    <dbReference type="NCBI Taxonomy" id="1576369"/>
    <lineage>
        <taxon>Bacteria</taxon>
        <taxon>Pseudomonadati</taxon>
        <taxon>Planctomycetota</taxon>
        <taxon>Planctomycetia</taxon>
        <taxon>Planctomycetales</taxon>
        <taxon>Planctomycetaceae</taxon>
        <taxon>Planctomicrobium</taxon>
    </lineage>
</organism>
<gene>
    <name evidence="5" type="ORF">SAMN05421753_104119</name>
</gene>
<dbReference type="AlphaFoldDB" id="A0A1I3E8M5"/>
<dbReference type="GO" id="GO:0004553">
    <property type="term" value="F:hydrolase activity, hydrolyzing O-glycosyl compounds"/>
    <property type="evidence" value="ECO:0007669"/>
    <property type="project" value="InterPro"/>
</dbReference>
<sequence>MGVMRFLVHPPDKLRGTSEPAHAYLSGMDGRIFPTKVEYSDNVITFRRPMSDSCKLNIAWPVPGLGRPVLATTSLRERDQPYELALELARGKLSEIRESSAMWEQAGMLVPDAFRKTQREAFEKLAKASTAQTSRDLAADLASQSIEKSCQASAILMDAYTIQRLTNIRRTRHQSPGLLGCVVDETLLTEKGSQIFRHAFNTASVPVNWKVIEPNEGEYHWDAVDQLVAHGVENRYVLRGGPLIDLSPGGLPEWLSPWSNDFLNLPSFVCDYIETAVARYQGMIRLWEVSAYGNTGGALGLGEDHCLALVARTLETAKRTDSDAQFFIRIERPWGEYQRLGRHRLSPFQFVDALVRSNLGLAGVTLDVNIGYGPDGCYARDMLSISKLIDFWSLLQVQIHVNVACPSSSVADPHAGSQYSVYNGVWRNNWDQEAQAEWIEHVVPVLLAKPSVTGVFLSNFHDALPHRYPHAGLLDAKGEPKQMYDPLRRQLNHDLS</sequence>
<dbReference type="EMBL" id="FOQD01000004">
    <property type="protein sequence ID" value="SFH95238.1"/>
    <property type="molecule type" value="Genomic_DNA"/>
</dbReference>
<keyword evidence="6" id="KW-1185">Reference proteome</keyword>
<keyword evidence="3" id="KW-0624">Polysaccharide degradation</keyword>
<dbReference type="OrthoDB" id="290971at2"/>
<evidence type="ECO:0000256" key="2">
    <source>
        <dbReference type="ARBA" id="ARBA00023277"/>
    </source>
</evidence>
<evidence type="ECO:0000256" key="3">
    <source>
        <dbReference type="ARBA" id="ARBA00023326"/>
    </source>
</evidence>
<name>A0A1I3E8M5_9PLAN</name>
<keyword evidence="1 5" id="KW-0378">Hydrolase</keyword>
<dbReference type="RefSeq" id="WP_092048485.1">
    <property type="nucleotide sequence ID" value="NZ_FOQD01000004.1"/>
</dbReference>
<evidence type="ECO:0000313" key="6">
    <source>
        <dbReference type="Proteomes" id="UP000199518"/>
    </source>
</evidence>
<dbReference type="Proteomes" id="UP000199518">
    <property type="component" value="Unassembled WGS sequence"/>
</dbReference>
<dbReference type="Pfam" id="PF00331">
    <property type="entry name" value="Glyco_hydro_10"/>
    <property type="match status" value="1"/>
</dbReference>
<proteinExistence type="predicted"/>
<dbReference type="SUPFAM" id="SSF51445">
    <property type="entry name" value="(Trans)glycosidases"/>
    <property type="match status" value="1"/>
</dbReference>
<accession>A0A1I3E8M5</accession>
<keyword evidence="2" id="KW-0119">Carbohydrate metabolism</keyword>
<evidence type="ECO:0000256" key="1">
    <source>
        <dbReference type="ARBA" id="ARBA00022801"/>
    </source>
</evidence>
<dbReference type="STRING" id="1576369.SAMN05421753_104119"/>
<dbReference type="GO" id="GO:0000272">
    <property type="term" value="P:polysaccharide catabolic process"/>
    <property type="evidence" value="ECO:0007669"/>
    <property type="project" value="UniProtKB-KW"/>
</dbReference>